<evidence type="ECO:0000256" key="2">
    <source>
        <dbReference type="ARBA" id="ARBA00022475"/>
    </source>
</evidence>
<evidence type="ECO:0000256" key="5">
    <source>
        <dbReference type="ARBA" id="ARBA00023136"/>
    </source>
</evidence>
<dbReference type="InterPro" id="IPR051449">
    <property type="entry name" value="ABC-2_transporter_component"/>
</dbReference>
<evidence type="ECO:0000313" key="9">
    <source>
        <dbReference type="Proteomes" id="UP000774130"/>
    </source>
</evidence>
<feature type="transmembrane region" description="Helical" evidence="6">
    <location>
        <begin position="265"/>
        <end position="284"/>
    </location>
</feature>
<dbReference type="InterPro" id="IPR013525">
    <property type="entry name" value="ABC2_TM"/>
</dbReference>
<evidence type="ECO:0000256" key="6">
    <source>
        <dbReference type="SAM" id="Phobius"/>
    </source>
</evidence>
<feature type="transmembrane region" description="Helical" evidence="6">
    <location>
        <begin position="232"/>
        <end position="253"/>
    </location>
</feature>
<dbReference type="Pfam" id="PF12698">
    <property type="entry name" value="ABC2_membrane_3"/>
    <property type="match status" value="1"/>
</dbReference>
<evidence type="ECO:0000256" key="4">
    <source>
        <dbReference type="ARBA" id="ARBA00022989"/>
    </source>
</evidence>
<keyword evidence="3 6" id="KW-0812">Transmembrane</keyword>
<dbReference type="RefSeq" id="WP_218325810.1">
    <property type="nucleotide sequence ID" value="NZ_JAHUZB010000003.1"/>
</dbReference>
<feature type="domain" description="ABC-2 type transporter transmembrane" evidence="7">
    <location>
        <begin position="17"/>
        <end position="372"/>
    </location>
</feature>
<proteinExistence type="predicted"/>
<comment type="caution">
    <text evidence="8">The sequence shown here is derived from an EMBL/GenBank/DDBJ whole genome shotgun (WGS) entry which is preliminary data.</text>
</comment>
<dbReference type="PANTHER" id="PTHR30294">
    <property type="entry name" value="MEMBRANE COMPONENT OF ABC TRANSPORTER YHHJ-RELATED"/>
    <property type="match status" value="1"/>
</dbReference>
<protein>
    <submittedName>
        <fullName evidence="8">ABC transporter permease</fullName>
    </submittedName>
</protein>
<feature type="transmembrane region" description="Helical" evidence="6">
    <location>
        <begin position="355"/>
        <end position="375"/>
    </location>
</feature>
<dbReference type="EMBL" id="JAHUZB010000003">
    <property type="protein sequence ID" value="MBV7390755.1"/>
    <property type="molecule type" value="Genomic_DNA"/>
</dbReference>
<reference evidence="8 9" key="1">
    <citation type="submission" date="2021-06" db="EMBL/GenBank/DDBJ databases">
        <title>Enterococcus alishanensis sp. nov., a novel lactic acid bacterium isolated from fresh coffee beans.</title>
        <authorList>
            <person name="Chen Y.-S."/>
        </authorList>
    </citation>
    <scope>NUCLEOTIDE SEQUENCE [LARGE SCALE GENOMIC DNA]</scope>
    <source>
        <strain evidence="8 9">ALS3</strain>
    </source>
</reference>
<organism evidence="8 9">
    <name type="scientific">Enterococcus alishanensis</name>
    <dbReference type="NCBI Taxonomy" id="1303817"/>
    <lineage>
        <taxon>Bacteria</taxon>
        <taxon>Bacillati</taxon>
        <taxon>Bacillota</taxon>
        <taxon>Bacilli</taxon>
        <taxon>Lactobacillales</taxon>
        <taxon>Enterococcaceae</taxon>
        <taxon>Enterococcus</taxon>
    </lineage>
</organism>
<accession>A0ABS6TCV6</accession>
<evidence type="ECO:0000256" key="1">
    <source>
        <dbReference type="ARBA" id="ARBA00004651"/>
    </source>
</evidence>
<dbReference type="PANTHER" id="PTHR30294:SF45">
    <property type="entry name" value="LINEARMYCIN RESISTANCE PERMEASE PROTEIN LNRN"/>
    <property type="match status" value="1"/>
</dbReference>
<feature type="transmembrane region" description="Helical" evidence="6">
    <location>
        <begin position="189"/>
        <end position="209"/>
    </location>
</feature>
<evidence type="ECO:0000256" key="3">
    <source>
        <dbReference type="ARBA" id="ARBA00022692"/>
    </source>
</evidence>
<keyword evidence="4 6" id="KW-1133">Transmembrane helix</keyword>
<keyword evidence="2" id="KW-1003">Cell membrane</keyword>
<feature type="transmembrane region" description="Helical" evidence="6">
    <location>
        <begin position="16"/>
        <end position="34"/>
    </location>
</feature>
<feature type="transmembrane region" description="Helical" evidence="6">
    <location>
        <begin position="296"/>
        <end position="313"/>
    </location>
</feature>
<evidence type="ECO:0000313" key="8">
    <source>
        <dbReference type="EMBL" id="MBV7390755.1"/>
    </source>
</evidence>
<gene>
    <name evidence="8" type="ORF">KUA55_08695</name>
</gene>
<keyword evidence="5 6" id="KW-0472">Membrane</keyword>
<dbReference type="Proteomes" id="UP000774130">
    <property type="component" value="Unassembled WGS sequence"/>
</dbReference>
<keyword evidence="9" id="KW-1185">Reference proteome</keyword>
<name>A0ABS6TCV6_9ENTE</name>
<evidence type="ECO:0000259" key="7">
    <source>
        <dbReference type="Pfam" id="PF12698"/>
    </source>
</evidence>
<sequence>MTIYNAIIQIIKKNKGVLLLGLLITVVITFFYAGQLKEEQSDLTGAKIVILNQDNSEISQSLVTQLTQRNQQIQLKDTSQKGLDDALYFERVDYILTIPKNFGSDLWAGKKVTVDSQTKPGTFSKTLVDSNINSFLNTFETYRSQMAGSDQADILALTNDTLVQKGTVKFDQTYQQKKRQGLVGNIFNLLAYGLFSTIFSGYAVINLAFNRKEIRDRNSCSPISRRKLSRRISTASLVYSMVCFLIFMVYMVIVTESGWDVITGYFILNSLIFLSVMVSFSILVTSIMKNSESIAGINNVFIMGSCFIGGIFVPSEILPDFVSKIAAFTPTYWFAQNNLLLGKTVVFNQAFKEQFLQQSLILCAFTAVFLVIHLISMKEKGGLKIFGKKSTVSLES</sequence>
<comment type="subcellular location">
    <subcellularLocation>
        <location evidence="1">Cell membrane</location>
        <topology evidence="1">Multi-pass membrane protein</topology>
    </subcellularLocation>
</comment>